<proteinExistence type="predicted"/>
<reference evidence="2" key="1">
    <citation type="submission" date="2021-06" db="EMBL/GenBank/DDBJ databases">
        <authorList>
            <person name="Kallberg Y."/>
            <person name="Tangrot J."/>
            <person name="Rosling A."/>
        </authorList>
    </citation>
    <scope>NUCLEOTIDE SEQUENCE</scope>
    <source>
        <strain evidence="2">87-6 pot B 2015</strain>
    </source>
</reference>
<comment type="caution">
    <text evidence="2">The sequence shown here is derived from an EMBL/GenBank/DDBJ whole genome shotgun (WGS) entry which is preliminary data.</text>
</comment>
<feature type="non-terminal residue" evidence="2">
    <location>
        <position position="1"/>
    </location>
</feature>
<dbReference type="EMBL" id="CAJVPP010025734">
    <property type="protein sequence ID" value="CAG8752315.1"/>
    <property type="molecule type" value="Genomic_DNA"/>
</dbReference>
<dbReference type="AlphaFoldDB" id="A0A9N9NQX5"/>
<protein>
    <submittedName>
        <fullName evidence="2">1742_t:CDS:1</fullName>
    </submittedName>
</protein>
<name>A0A9N9NQX5_FUNMO</name>
<organism evidence="2 3">
    <name type="scientific">Funneliformis mosseae</name>
    <name type="common">Endomycorrhizal fungus</name>
    <name type="synonym">Glomus mosseae</name>
    <dbReference type="NCBI Taxonomy" id="27381"/>
    <lineage>
        <taxon>Eukaryota</taxon>
        <taxon>Fungi</taxon>
        <taxon>Fungi incertae sedis</taxon>
        <taxon>Mucoromycota</taxon>
        <taxon>Glomeromycotina</taxon>
        <taxon>Glomeromycetes</taxon>
        <taxon>Glomerales</taxon>
        <taxon>Glomeraceae</taxon>
        <taxon>Funneliformis</taxon>
    </lineage>
</organism>
<keyword evidence="3" id="KW-1185">Reference proteome</keyword>
<evidence type="ECO:0000313" key="3">
    <source>
        <dbReference type="Proteomes" id="UP000789375"/>
    </source>
</evidence>
<evidence type="ECO:0000256" key="1">
    <source>
        <dbReference type="SAM" id="MobiDB-lite"/>
    </source>
</evidence>
<accession>A0A9N9NQX5</accession>
<dbReference type="Proteomes" id="UP000789375">
    <property type="component" value="Unassembled WGS sequence"/>
</dbReference>
<gene>
    <name evidence="2" type="ORF">FMOSSE_LOCUS16717</name>
</gene>
<feature type="region of interest" description="Disordered" evidence="1">
    <location>
        <begin position="1"/>
        <end position="53"/>
    </location>
</feature>
<sequence>PSSTLDHLDLTSSSNDATPSNVLLENKEQDRKRRKLDHLIDSTGDGSGVRRPGQFLVETPDLVASTGII</sequence>
<evidence type="ECO:0000313" key="2">
    <source>
        <dbReference type="EMBL" id="CAG8752315.1"/>
    </source>
</evidence>
<feature type="compositionally biased region" description="Low complexity" evidence="1">
    <location>
        <begin position="1"/>
        <end position="14"/>
    </location>
</feature>